<proteinExistence type="inferred from homology"/>
<protein>
    <recommendedName>
        <fullName evidence="7">Tyrosine-protein phosphatase domain-containing protein</fullName>
    </recommendedName>
</protein>
<feature type="domain" description="Tyrosine-protein phosphatase" evidence="7">
    <location>
        <begin position="56"/>
        <end position="198"/>
    </location>
</feature>
<reference evidence="8" key="1">
    <citation type="submission" date="2022-06" db="EMBL/GenBank/DDBJ databases">
        <authorList>
            <person name="Berger JAMES D."/>
            <person name="Berger JAMES D."/>
        </authorList>
    </citation>
    <scope>NUCLEOTIDE SEQUENCE [LARGE SCALE GENOMIC DNA]</scope>
</reference>
<evidence type="ECO:0000259" key="7">
    <source>
        <dbReference type="PROSITE" id="PS50054"/>
    </source>
</evidence>
<evidence type="ECO:0000256" key="2">
    <source>
        <dbReference type="ARBA" id="ARBA00022801"/>
    </source>
</evidence>
<feature type="compositionally biased region" description="Low complexity" evidence="6">
    <location>
        <begin position="369"/>
        <end position="383"/>
    </location>
</feature>
<dbReference type="Gene3D" id="3.90.190.10">
    <property type="entry name" value="Protein tyrosine phosphatase superfamily"/>
    <property type="match status" value="1"/>
</dbReference>
<dbReference type="PROSITE" id="PS50054">
    <property type="entry name" value="TYR_PHOSPHATASE_DUAL"/>
    <property type="match status" value="1"/>
</dbReference>
<dbReference type="PANTHER" id="PTHR45948">
    <property type="entry name" value="DUAL SPECIFICITY PROTEIN PHOSPHATASE DDB_G0269404-RELATED"/>
    <property type="match status" value="1"/>
</dbReference>
<dbReference type="GO" id="GO:0004725">
    <property type="term" value="F:protein tyrosine phosphatase activity"/>
    <property type="evidence" value="ECO:0007669"/>
    <property type="project" value="TreeGrafter"/>
</dbReference>
<dbReference type="SMART" id="SM00195">
    <property type="entry name" value="DSPc"/>
    <property type="match status" value="1"/>
</dbReference>
<evidence type="ECO:0000313" key="9">
    <source>
        <dbReference type="WBParaSite" id="SRDH1_86650.1"/>
    </source>
</evidence>
<comment type="catalytic activity">
    <reaction evidence="5">
        <text>O-phospho-L-threonyl-[protein] + H2O = L-threonyl-[protein] + phosphate</text>
        <dbReference type="Rhea" id="RHEA:47004"/>
        <dbReference type="Rhea" id="RHEA-COMP:11060"/>
        <dbReference type="Rhea" id="RHEA-COMP:11605"/>
        <dbReference type="ChEBI" id="CHEBI:15377"/>
        <dbReference type="ChEBI" id="CHEBI:30013"/>
        <dbReference type="ChEBI" id="CHEBI:43474"/>
        <dbReference type="ChEBI" id="CHEBI:61977"/>
        <dbReference type="EC" id="3.1.3.16"/>
    </reaction>
</comment>
<dbReference type="GO" id="GO:0007165">
    <property type="term" value="P:signal transduction"/>
    <property type="evidence" value="ECO:0007669"/>
    <property type="project" value="TreeGrafter"/>
</dbReference>
<dbReference type="GO" id="GO:0005829">
    <property type="term" value="C:cytosol"/>
    <property type="evidence" value="ECO:0007669"/>
    <property type="project" value="TreeGrafter"/>
</dbReference>
<keyword evidence="3" id="KW-0904">Protein phosphatase</keyword>
<dbReference type="WBParaSite" id="SRDH1_86650.1">
    <property type="protein sequence ID" value="SRDH1_86650.1"/>
    <property type="gene ID" value="SRDH1_86650"/>
</dbReference>
<dbReference type="InterPro" id="IPR020422">
    <property type="entry name" value="TYR_PHOSPHATASE_DUAL_dom"/>
</dbReference>
<feature type="region of interest" description="Disordered" evidence="6">
    <location>
        <begin position="369"/>
        <end position="393"/>
    </location>
</feature>
<organism evidence="8 9">
    <name type="scientific">Schistosoma rodhaini</name>
    <dbReference type="NCBI Taxonomy" id="6188"/>
    <lineage>
        <taxon>Eukaryota</taxon>
        <taxon>Metazoa</taxon>
        <taxon>Spiralia</taxon>
        <taxon>Lophotrochozoa</taxon>
        <taxon>Platyhelminthes</taxon>
        <taxon>Trematoda</taxon>
        <taxon>Digenea</taxon>
        <taxon>Strigeidida</taxon>
        <taxon>Schistosomatoidea</taxon>
        <taxon>Schistosomatidae</taxon>
        <taxon>Schistosoma</taxon>
    </lineage>
</organism>
<dbReference type="AlphaFoldDB" id="A0AA85G8X6"/>
<comment type="catalytic activity">
    <reaction evidence="4">
        <text>O-phospho-L-seryl-[protein] + H2O = L-seryl-[protein] + phosphate</text>
        <dbReference type="Rhea" id="RHEA:20629"/>
        <dbReference type="Rhea" id="RHEA-COMP:9863"/>
        <dbReference type="Rhea" id="RHEA-COMP:11604"/>
        <dbReference type="ChEBI" id="CHEBI:15377"/>
        <dbReference type="ChEBI" id="CHEBI:29999"/>
        <dbReference type="ChEBI" id="CHEBI:43474"/>
        <dbReference type="ChEBI" id="CHEBI:83421"/>
        <dbReference type="EC" id="3.1.3.16"/>
    </reaction>
</comment>
<evidence type="ECO:0000256" key="4">
    <source>
        <dbReference type="ARBA" id="ARBA00047761"/>
    </source>
</evidence>
<evidence type="ECO:0000313" key="8">
    <source>
        <dbReference type="Proteomes" id="UP000050792"/>
    </source>
</evidence>
<evidence type="ECO:0000256" key="3">
    <source>
        <dbReference type="ARBA" id="ARBA00022912"/>
    </source>
</evidence>
<evidence type="ECO:0000256" key="5">
    <source>
        <dbReference type="ARBA" id="ARBA00048336"/>
    </source>
</evidence>
<dbReference type="Pfam" id="PF00782">
    <property type="entry name" value="DSPc"/>
    <property type="match status" value="1"/>
</dbReference>
<reference evidence="9" key="2">
    <citation type="submission" date="2023-11" db="UniProtKB">
        <authorList>
            <consortium name="WormBaseParasite"/>
        </authorList>
    </citation>
    <scope>IDENTIFICATION</scope>
</reference>
<dbReference type="CDD" id="cd14498">
    <property type="entry name" value="DSP"/>
    <property type="match status" value="1"/>
</dbReference>
<keyword evidence="2" id="KW-0378">Hydrolase</keyword>
<sequence length="578" mass="65547">MNRNKLSTQLSEELFLEIQVYKNPSSYIEYWKRTRYFKRCVPQLLEVYHRKKMGGSMTKILPGLYVGGFDNAKNEEELMANCISHIIIVQNSKNDVERSISRQYLHLIVNEKLENSLLNQIQLSNDFIHRARLDSGNVLVCSDSGLSANVAVVTAYLMTIYSLDYYSAIGALRSLRYGAHPVEPLQKQLIEFDRETNEKSIHNPHREQEQQQQPQQQAELLDSFKNPLNSTIYLTITSASERERLNSIYGEWPYLEEDLQILRTALNSHLNSTEESEFLFNNNEYYKTIQNDNGYNVDVDNNDNNLTTTHTAEVVATGEDDHINPSILDVNNIPSIPSVIGHIKNDGSLTDSESIQSHLKLLDEQQDNTLLNNNDNNDESNNTNDDDGCGDVDGNDLDSIPFVTVPINGILISDDVIKKSSLKPSSNESDVFIVDSTQLPESWDHLSNVSSSIQSENSLEIGFEIKDDLDDNIPGAIEIPTMDSMHSRSYGKAHTYNNHYGGSNLSHSIYNTAHSLYPTTNTTNTNISSKSKYQQIYPNTTLWNSYNYNRIELTNTTQLQNYSNLSTTAPNCDIYFKT</sequence>
<dbReference type="SUPFAM" id="SSF52799">
    <property type="entry name" value="(Phosphotyrosine protein) phosphatases II"/>
    <property type="match status" value="1"/>
</dbReference>
<dbReference type="GO" id="GO:0004722">
    <property type="term" value="F:protein serine/threonine phosphatase activity"/>
    <property type="evidence" value="ECO:0007669"/>
    <property type="project" value="UniProtKB-EC"/>
</dbReference>
<name>A0AA85G8X6_9TREM</name>
<dbReference type="PANTHER" id="PTHR45948:SF2">
    <property type="entry name" value="DUAL SPECIFICITY PROTEIN PHOSPHATASE"/>
    <property type="match status" value="1"/>
</dbReference>
<feature type="compositionally biased region" description="Acidic residues" evidence="6">
    <location>
        <begin position="384"/>
        <end position="393"/>
    </location>
</feature>
<dbReference type="InterPro" id="IPR000340">
    <property type="entry name" value="Dual-sp_phosphatase_cat-dom"/>
</dbReference>
<keyword evidence="8" id="KW-1185">Reference proteome</keyword>
<dbReference type="InterPro" id="IPR029021">
    <property type="entry name" value="Prot-tyrosine_phosphatase-like"/>
</dbReference>
<dbReference type="Proteomes" id="UP000050792">
    <property type="component" value="Unassembled WGS sequence"/>
</dbReference>
<evidence type="ECO:0000256" key="1">
    <source>
        <dbReference type="ARBA" id="ARBA00008601"/>
    </source>
</evidence>
<accession>A0AA85G8X6</accession>
<comment type="similarity">
    <text evidence="1">Belongs to the protein-tyrosine phosphatase family. Non-receptor class dual specificity subfamily.</text>
</comment>
<evidence type="ECO:0000256" key="6">
    <source>
        <dbReference type="SAM" id="MobiDB-lite"/>
    </source>
</evidence>